<name>A0A9X4NJB6_9LACT</name>
<dbReference type="GO" id="GO:0003677">
    <property type="term" value="F:DNA binding"/>
    <property type="evidence" value="ECO:0007669"/>
    <property type="project" value="InterPro"/>
</dbReference>
<dbReference type="AlphaFoldDB" id="A0A9X4NJB6"/>
<dbReference type="Pfam" id="PF01381">
    <property type="entry name" value="HTH_3"/>
    <property type="match status" value="1"/>
</dbReference>
<dbReference type="SUPFAM" id="SSF47413">
    <property type="entry name" value="lambda repressor-like DNA-binding domains"/>
    <property type="match status" value="1"/>
</dbReference>
<organism evidence="2 3">
    <name type="scientific">Lactococcus lactis</name>
    <dbReference type="NCBI Taxonomy" id="1358"/>
    <lineage>
        <taxon>Bacteria</taxon>
        <taxon>Bacillati</taxon>
        <taxon>Bacillota</taxon>
        <taxon>Bacilli</taxon>
        <taxon>Lactobacillales</taxon>
        <taxon>Streptococcaceae</taxon>
        <taxon>Lactococcus</taxon>
    </lineage>
</organism>
<dbReference type="RefSeq" id="WP_278229465.1">
    <property type="nucleotide sequence ID" value="NZ_JAOWLY010000022.1"/>
</dbReference>
<evidence type="ECO:0000313" key="3">
    <source>
        <dbReference type="Proteomes" id="UP001152614"/>
    </source>
</evidence>
<dbReference type="InterPro" id="IPR010982">
    <property type="entry name" value="Lambda_DNA-bd_dom_sf"/>
</dbReference>
<dbReference type="Proteomes" id="UP001152614">
    <property type="component" value="Unassembled WGS sequence"/>
</dbReference>
<proteinExistence type="predicted"/>
<evidence type="ECO:0000259" key="1">
    <source>
        <dbReference type="PROSITE" id="PS50943"/>
    </source>
</evidence>
<dbReference type="Gene3D" id="1.10.260.40">
    <property type="entry name" value="lambda repressor-like DNA-binding domains"/>
    <property type="match status" value="1"/>
</dbReference>
<dbReference type="CDD" id="cd00093">
    <property type="entry name" value="HTH_XRE"/>
    <property type="match status" value="1"/>
</dbReference>
<dbReference type="EMBL" id="JAOWLY010000022">
    <property type="protein sequence ID" value="MDG4985135.1"/>
    <property type="molecule type" value="Genomic_DNA"/>
</dbReference>
<comment type="caution">
    <text evidence="2">The sequence shown here is derived from an EMBL/GenBank/DDBJ whole genome shotgun (WGS) entry which is preliminary data.</text>
</comment>
<dbReference type="InterPro" id="IPR001387">
    <property type="entry name" value="Cro/C1-type_HTH"/>
</dbReference>
<protein>
    <submittedName>
        <fullName evidence="2">Helix-turn-helix domain-containing protein</fullName>
    </submittedName>
</protein>
<reference evidence="2" key="1">
    <citation type="submission" date="2022-10" db="EMBL/GenBank/DDBJ databases">
        <authorList>
            <person name="Turner M.S."/>
            <person name="Huang W."/>
        </authorList>
    </citation>
    <scope>NUCLEOTIDE SEQUENCE</scope>
    <source>
        <strain evidence="2">3</strain>
    </source>
</reference>
<evidence type="ECO:0000313" key="2">
    <source>
        <dbReference type="EMBL" id="MDG4985135.1"/>
    </source>
</evidence>
<accession>A0A9X4NJB6</accession>
<sequence>MTEESVFYQRLKTEIQLSGKNFNQVERELGYPRNSLNNYKSNATEPSGIRLVELSDYFGVSSGYLIGKREKVESKSLKVSFQRLDFQEKRELYEICQSWATTELSKRNRKQ</sequence>
<feature type="domain" description="HTH cro/C1-type" evidence="1">
    <location>
        <begin position="24"/>
        <end position="65"/>
    </location>
</feature>
<gene>
    <name evidence="2" type="ORF">OGZ51_13395</name>
</gene>
<reference evidence="2" key="2">
    <citation type="journal article" date="2023" name="Food Microbiol.">
        <title>Evaluation of the fermentation potential of lactic acid bacteria isolated from herbs, fruits and vegetables as starter cultures in nut-based milk alternatives.</title>
        <authorList>
            <person name="Huang W."/>
            <person name="Dong A."/>
            <person name="Pham H.T."/>
            <person name="Zhou C."/>
            <person name="Huo Z."/>
            <person name="Watjen A.P."/>
            <person name="Prakash S."/>
            <person name="Bang-Berthelsen C.H."/>
            <person name="Turner M.S."/>
        </authorList>
    </citation>
    <scope>NUCLEOTIDE SEQUENCE</scope>
    <source>
        <strain evidence="2">3</strain>
    </source>
</reference>
<dbReference type="PROSITE" id="PS50943">
    <property type="entry name" value="HTH_CROC1"/>
    <property type="match status" value="1"/>
</dbReference>